<dbReference type="AlphaFoldDB" id="A0A1Y5T4D8"/>
<dbReference type="EMBL" id="FWFT01000005">
    <property type="protein sequence ID" value="SLN55540.1"/>
    <property type="molecule type" value="Genomic_DNA"/>
</dbReference>
<name>A0A1Y5T4D8_9RHOB</name>
<dbReference type="OrthoDB" id="7705857at2"/>
<organism evidence="1 2">
    <name type="scientific">Pseudooctadecabacter jejudonensis</name>
    <dbReference type="NCBI Taxonomy" id="1391910"/>
    <lineage>
        <taxon>Bacteria</taxon>
        <taxon>Pseudomonadati</taxon>
        <taxon>Pseudomonadota</taxon>
        <taxon>Alphaproteobacteria</taxon>
        <taxon>Rhodobacterales</taxon>
        <taxon>Paracoccaceae</taxon>
        <taxon>Pseudooctadecabacter</taxon>
    </lineage>
</organism>
<reference evidence="1 2" key="1">
    <citation type="submission" date="2017-03" db="EMBL/GenBank/DDBJ databases">
        <authorList>
            <person name="Afonso C.L."/>
            <person name="Miller P.J."/>
            <person name="Scott M.A."/>
            <person name="Spackman E."/>
            <person name="Goraichik I."/>
            <person name="Dimitrov K.M."/>
            <person name="Suarez D.L."/>
            <person name="Swayne D.E."/>
        </authorList>
    </citation>
    <scope>NUCLEOTIDE SEQUENCE [LARGE SCALE GENOMIC DNA]</scope>
    <source>
        <strain evidence="1 2">CECT 8397</strain>
    </source>
</reference>
<keyword evidence="2" id="KW-1185">Reference proteome</keyword>
<accession>A0A1Y5T4D8</accession>
<dbReference type="Proteomes" id="UP000193623">
    <property type="component" value="Unassembled WGS sequence"/>
</dbReference>
<evidence type="ECO:0008006" key="3">
    <source>
        <dbReference type="Google" id="ProtNLM"/>
    </source>
</evidence>
<dbReference type="RefSeq" id="WP_085865310.1">
    <property type="nucleotide sequence ID" value="NZ_FWFT01000005.1"/>
</dbReference>
<protein>
    <recommendedName>
        <fullName evidence="3">Sulfotransferase family protein</fullName>
    </recommendedName>
</protein>
<proteinExistence type="predicted"/>
<evidence type="ECO:0000313" key="1">
    <source>
        <dbReference type="EMBL" id="SLN55540.1"/>
    </source>
</evidence>
<gene>
    <name evidence="1" type="ORF">PSJ8397_02923</name>
</gene>
<sequence>MAPRRIIVHPGFHKTGTTTVQTYLRENGKHIWPRSALVLPGRTRGGAARMAVRYSRFGTADLLTGFRDELHRTLSALDVGTSRKVLISDENLLGRMPGRDGQQGYGAAPALMAAAEDVIHMVFGNDAEVNFHLSTRGPESWLRSTFRHNLFHSRVVLDFDDYRALFGAASDLKSVAQDIAGAVKGRVQIRDIDGLDGPEGLAAPLIDLLNLPRHLRGRLTLKDHMNAGPPEALVDELLAINRSAISDRAAQTAKANLLEEDKTP</sequence>
<evidence type="ECO:0000313" key="2">
    <source>
        <dbReference type="Proteomes" id="UP000193623"/>
    </source>
</evidence>